<gene>
    <name evidence="1" type="ORF">ABVT11_19255</name>
</gene>
<evidence type="ECO:0000313" key="1">
    <source>
        <dbReference type="EMBL" id="MET1491986.1"/>
    </source>
</evidence>
<dbReference type="EMBL" id="JBEWLZ010000018">
    <property type="protein sequence ID" value="MET1491986.1"/>
    <property type="molecule type" value="Genomic_DNA"/>
</dbReference>
<keyword evidence="2" id="KW-1185">Reference proteome</keyword>
<dbReference type="Pfam" id="PF14113">
    <property type="entry name" value="Tae4"/>
    <property type="match status" value="1"/>
</dbReference>
<sequence>MKRPSFNMAWAAFLAVRKSVEEVGKMIGGKVQENIELPPGKGKFENACPIRMSYVLNTTGFPIPKSSMYSTVSGADRRQYMYKVPDMMAYLARSFGTPEKTVKSPKPSDFANMKGIIVVKGHGWNNAVGHVTLWDGSKCSDSCHLLADPDNGPFVPDTASLWVLP</sequence>
<dbReference type="RefSeq" id="WP_345930190.1">
    <property type="nucleotide sequence ID" value="NZ_JBDIVF010000015.1"/>
</dbReference>
<proteinExistence type="predicted"/>
<organism evidence="1 2">
    <name type="scientific">Uliginosibacterium paludis</name>
    <dbReference type="NCBI Taxonomy" id="1615952"/>
    <lineage>
        <taxon>Bacteria</taxon>
        <taxon>Pseudomonadati</taxon>
        <taxon>Pseudomonadota</taxon>
        <taxon>Betaproteobacteria</taxon>
        <taxon>Rhodocyclales</taxon>
        <taxon>Zoogloeaceae</taxon>
        <taxon>Uliginosibacterium</taxon>
    </lineage>
</organism>
<reference evidence="1 2" key="1">
    <citation type="submission" date="2024-07" db="EMBL/GenBank/DDBJ databases">
        <title>Uliginosibacterium paludis KCTC:42655.</title>
        <authorList>
            <person name="Kim M.K."/>
        </authorList>
    </citation>
    <scope>NUCLEOTIDE SEQUENCE [LARGE SCALE GENOMIC DNA]</scope>
    <source>
        <strain evidence="1 2">KCTC 42655</strain>
    </source>
</reference>
<dbReference type="Gene3D" id="3.90.1720.70">
    <property type="match status" value="1"/>
</dbReference>
<dbReference type="Proteomes" id="UP001548590">
    <property type="component" value="Unassembled WGS sequence"/>
</dbReference>
<dbReference type="InterPro" id="IPR025562">
    <property type="entry name" value="Tae4"/>
</dbReference>
<comment type="caution">
    <text evidence="1">The sequence shown here is derived from an EMBL/GenBank/DDBJ whole genome shotgun (WGS) entry which is preliminary data.</text>
</comment>
<protein>
    <submittedName>
        <fullName evidence="1">Type VI secretion system amidase effector protein Tae4</fullName>
    </submittedName>
</protein>
<name>A0ABV2CVP7_9RHOO</name>
<evidence type="ECO:0000313" key="2">
    <source>
        <dbReference type="Proteomes" id="UP001548590"/>
    </source>
</evidence>
<accession>A0ABV2CVP7</accession>